<evidence type="ECO:0000256" key="1">
    <source>
        <dbReference type="SAM" id="MobiDB-lite"/>
    </source>
</evidence>
<evidence type="ECO:0000313" key="5">
    <source>
        <dbReference type="Proteomes" id="UP001175271"/>
    </source>
</evidence>
<accession>A0AA39M273</accession>
<feature type="region of interest" description="Disordered" evidence="1">
    <location>
        <begin position="306"/>
        <end position="364"/>
    </location>
</feature>
<feature type="compositionally biased region" description="Basic and acidic residues" evidence="1">
    <location>
        <begin position="324"/>
        <end position="334"/>
    </location>
</feature>
<feature type="region of interest" description="Disordered" evidence="1">
    <location>
        <begin position="155"/>
        <end position="215"/>
    </location>
</feature>
<keyword evidence="2" id="KW-1133">Transmembrane helix</keyword>
<reference evidence="4" key="1">
    <citation type="submission" date="2023-06" db="EMBL/GenBank/DDBJ databases">
        <title>Genomic analysis of the entomopathogenic nematode Steinernema hermaphroditum.</title>
        <authorList>
            <person name="Schwarz E.M."/>
            <person name="Heppert J.K."/>
            <person name="Baniya A."/>
            <person name="Schwartz H.T."/>
            <person name="Tan C.-H."/>
            <person name="Antoshechkin I."/>
            <person name="Sternberg P.W."/>
            <person name="Goodrich-Blair H."/>
            <person name="Dillman A.R."/>
        </authorList>
    </citation>
    <scope>NUCLEOTIDE SEQUENCE</scope>
    <source>
        <strain evidence="4">PS9179</strain>
        <tissue evidence="4">Whole animal</tissue>
    </source>
</reference>
<feature type="compositionally biased region" description="Polar residues" evidence="1">
    <location>
        <begin position="171"/>
        <end position="181"/>
    </location>
</feature>
<evidence type="ECO:0008006" key="6">
    <source>
        <dbReference type="Google" id="ProtNLM"/>
    </source>
</evidence>
<name>A0AA39M273_9BILA</name>
<dbReference type="Proteomes" id="UP001175271">
    <property type="component" value="Unassembled WGS sequence"/>
</dbReference>
<comment type="caution">
    <text evidence="4">The sequence shown here is derived from an EMBL/GenBank/DDBJ whole genome shotgun (WGS) entry which is preliminary data.</text>
</comment>
<feature type="compositionally biased region" description="Low complexity" evidence="1">
    <location>
        <begin position="182"/>
        <end position="204"/>
    </location>
</feature>
<evidence type="ECO:0000256" key="3">
    <source>
        <dbReference type="SAM" id="SignalP"/>
    </source>
</evidence>
<feature type="compositionally biased region" description="Basic and acidic residues" evidence="1">
    <location>
        <begin position="155"/>
        <end position="170"/>
    </location>
</feature>
<feature type="chain" id="PRO_5041381992" description="ZP domain-containing protein" evidence="3">
    <location>
        <begin position="19"/>
        <end position="364"/>
    </location>
</feature>
<organism evidence="4 5">
    <name type="scientific">Steinernema hermaphroditum</name>
    <dbReference type="NCBI Taxonomy" id="289476"/>
    <lineage>
        <taxon>Eukaryota</taxon>
        <taxon>Metazoa</taxon>
        <taxon>Ecdysozoa</taxon>
        <taxon>Nematoda</taxon>
        <taxon>Chromadorea</taxon>
        <taxon>Rhabditida</taxon>
        <taxon>Tylenchina</taxon>
        <taxon>Panagrolaimomorpha</taxon>
        <taxon>Strongyloidoidea</taxon>
        <taxon>Steinernematidae</taxon>
        <taxon>Steinernema</taxon>
    </lineage>
</organism>
<protein>
    <recommendedName>
        <fullName evidence="6">ZP domain-containing protein</fullName>
    </recommendedName>
</protein>
<evidence type="ECO:0000313" key="4">
    <source>
        <dbReference type="EMBL" id="KAK0417889.1"/>
    </source>
</evidence>
<keyword evidence="3" id="KW-0732">Signal</keyword>
<feature type="signal peptide" evidence="3">
    <location>
        <begin position="1"/>
        <end position="18"/>
    </location>
</feature>
<proteinExistence type="predicted"/>
<keyword evidence="2" id="KW-0472">Membrane</keyword>
<feature type="transmembrane region" description="Helical" evidence="2">
    <location>
        <begin position="270"/>
        <end position="294"/>
    </location>
</feature>
<keyword evidence="5" id="KW-1185">Reference proteome</keyword>
<dbReference type="EMBL" id="JAUCMV010000002">
    <property type="protein sequence ID" value="KAK0417889.1"/>
    <property type="molecule type" value="Genomic_DNA"/>
</dbReference>
<sequence>MLALAFFSLCFLLSPLGADDTQTPLKSPLSTRNSAVFHKVSSLPKTFVMQFDETTCGGTSGDPDIVMCFGNDVVCSAGINITANPPRIRTGEDIAVFQCCSLEIELQKNEEGMSFYAISGSQRREIPHVFQEITFKKRRADCLLTVNEKIINHETKKDPKKRDVANDKETTLASNTTNATGTTVASNTTEVSETTEASNTTEATEITDASKTTKALETTVAPNGTETPEEAEVFEKANTTFAPIIDPHKILDMDSISRGTKNLAVKFFQAGFYVLGLVLLSCSICSGCFSCFLFRRKSYASKEKDCEDGSVTAEANPQGVPPQQKKEDTAEERTGFFQKWRNGKTKLSCQKDQTDAPLLDEGPK</sequence>
<evidence type="ECO:0000256" key="2">
    <source>
        <dbReference type="SAM" id="Phobius"/>
    </source>
</evidence>
<dbReference type="AlphaFoldDB" id="A0AA39M273"/>
<keyword evidence="2" id="KW-0812">Transmembrane</keyword>
<gene>
    <name evidence="4" type="ORF">QR680_013262</name>
</gene>